<dbReference type="EMBL" id="JACAZH010000016">
    <property type="protein sequence ID" value="KAF7349225.1"/>
    <property type="molecule type" value="Genomic_DNA"/>
</dbReference>
<dbReference type="Proteomes" id="UP000623467">
    <property type="component" value="Unassembled WGS sequence"/>
</dbReference>
<organism evidence="7 8">
    <name type="scientific">Mycena sanguinolenta</name>
    <dbReference type="NCBI Taxonomy" id="230812"/>
    <lineage>
        <taxon>Eukaryota</taxon>
        <taxon>Fungi</taxon>
        <taxon>Dikarya</taxon>
        <taxon>Basidiomycota</taxon>
        <taxon>Agaricomycotina</taxon>
        <taxon>Agaricomycetes</taxon>
        <taxon>Agaricomycetidae</taxon>
        <taxon>Agaricales</taxon>
        <taxon>Marasmiineae</taxon>
        <taxon>Mycenaceae</taxon>
        <taxon>Mycena</taxon>
    </lineage>
</organism>
<dbReference type="OrthoDB" id="100006at2759"/>
<comment type="caution">
    <text evidence="7">The sequence shown here is derived from an EMBL/GenBank/DDBJ whole genome shotgun (WGS) entry which is preliminary data.</text>
</comment>
<proteinExistence type="predicted"/>
<dbReference type="GO" id="GO:0005886">
    <property type="term" value="C:plasma membrane"/>
    <property type="evidence" value="ECO:0007669"/>
    <property type="project" value="TreeGrafter"/>
</dbReference>
<evidence type="ECO:0000256" key="1">
    <source>
        <dbReference type="ARBA" id="ARBA00004141"/>
    </source>
</evidence>
<evidence type="ECO:0000256" key="3">
    <source>
        <dbReference type="ARBA" id="ARBA00022989"/>
    </source>
</evidence>
<dbReference type="PANTHER" id="PTHR23112:SF37">
    <property type="entry name" value="G PROTEIN-COUPLED RECEPTOR GPR1"/>
    <property type="match status" value="1"/>
</dbReference>
<evidence type="ECO:0000256" key="5">
    <source>
        <dbReference type="SAM" id="MobiDB-lite"/>
    </source>
</evidence>
<sequence>MASIPSPPSSVYTTGDRDTVILLVVSGLISLAALLALFGVMTFMSSKKYTHTHFQAYFVCLLLANTMQAWGTTMSLKWVELHGIVDGSFCAAQGGIAQGGNIDSALWSFIISWHLFNLLFLRYKTSKWVSWAIIAFGWSFIFTLVFLGPVAIQTIPRGHYFGISGLSCRITSAYHKEQIFLEYFFQIFAVVANFFMHVATLLRVRGNLLRIEGRWRMRFVPLGDSWQLSLGRDFTDSAMLRLVQHMIWYPVAYAATTIPMGIARMVELCGMPLPLWASALTGIIFNLGGFLNVVLFLGAQRFFPDEGTLPEFTERKNSPEVDKIVAQYGVVPFTLQRASASEVKSIDSAETEAKEKPFDFDTASIETLEPAVLRDRAERSSSRQAFSSPQIAPTTTA</sequence>
<feature type="transmembrane region" description="Helical" evidence="6">
    <location>
        <begin position="275"/>
        <end position="297"/>
    </location>
</feature>
<feature type="region of interest" description="Disordered" evidence="5">
    <location>
        <begin position="373"/>
        <end position="397"/>
    </location>
</feature>
<feature type="transmembrane region" description="Helical" evidence="6">
    <location>
        <begin position="104"/>
        <end position="121"/>
    </location>
</feature>
<feature type="transmembrane region" description="Helical" evidence="6">
    <location>
        <begin position="54"/>
        <end position="71"/>
    </location>
</feature>
<feature type="transmembrane region" description="Helical" evidence="6">
    <location>
        <begin position="20"/>
        <end position="42"/>
    </location>
</feature>
<name>A0A8H7CT30_9AGAR</name>
<reference evidence="7" key="1">
    <citation type="submission" date="2020-05" db="EMBL/GenBank/DDBJ databases">
        <title>Mycena genomes resolve the evolution of fungal bioluminescence.</title>
        <authorList>
            <person name="Tsai I.J."/>
        </authorList>
    </citation>
    <scope>NUCLEOTIDE SEQUENCE</scope>
    <source>
        <strain evidence="7">160909Yilan</strain>
    </source>
</reference>
<dbReference type="Gene3D" id="1.20.1070.10">
    <property type="entry name" value="Rhodopsin 7-helix transmembrane proteins"/>
    <property type="match status" value="1"/>
</dbReference>
<keyword evidence="2 6" id="KW-0812">Transmembrane</keyword>
<keyword evidence="8" id="KW-1185">Reference proteome</keyword>
<feature type="transmembrane region" description="Helical" evidence="6">
    <location>
        <begin position="246"/>
        <end position="263"/>
    </location>
</feature>
<evidence type="ECO:0000313" key="8">
    <source>
        <dbReference type="Proteomes" id="UP000623467"/>
    </source>
</evidence>
<keyword evidence="3 6" id="KW-1133">Transmembrane helix</keyword>
<gene>
    <name evidence="7" type="ORF">MSAN_01711900</name>
</gene>
<comment type="subcellular location">
    <subcellularLocation>
        <location evidence="1">Membrane</location>
        <topology evidence="1">Multi-pass membrane protein</topology>
    </subcellularLocation>
</comment>
<feature type="transmembrane region" description="Helical" evidence="6">
    <location>
        <begin position="183"/>
        <end position="204"/>
    </location>
</feature>
<protein>
    <recommendedName>
        <fullName evidence="9">Glucose receptor Git3 N-terminal domain-containing protein</fullName>
    </recommendedName>
</protein>
<dbReference type="GO" id="GO:0007189">
    <property type="term" value="P:adenylate cyclase-activating G protein-coupled receptor signaling pathway"/>
    <property type="evidence" value="ECO:0007669"/>
    <property type="project" value="TreeGrafter"/>
</dbReference>
<dbReference type="AlphaFoldDB" id="A0A8H7CT30"/>
<evidence type="ECO:0000256" key="4">
    <source>
        <dbReference type="ARBA" id="ARBA00023136"/>
    </source>
</evidence>
<keyword evidence="4 6" id="KW-0472">Membrane</keyword>
<feature type="transmembrane region" description="Helical" evidence="6">
    <location>
        <begin position="128"/>
        <end position="152"/>
    </location>
</feature>
<evidence type="ECO:0000313" key="7">
    <source>
        <dbReference type="EMBL" id="KAF7349225.1"/>
    </source>
</evidence>
<feature type="compositionally biased region" description="Polar residues" evidence="5">
    <location>
        <begin position="382"/>
        <end position="397"/>
    </location>
</feature>
<dbReference type="PANTHER" id="PTHR23112">
    <property type="entry name" value="G PROTEIN-COUPLED RECEPTOR 157-RELATED"/>
    <property type="match status" value="1"/>
</dbReference>
<dbReference type="GO" id="GO:0004930">
    <property type="term" value="F:G protein-coupled receptor activity"/>
    <property type="evidence" value="ECO:0007669"/>
    <property type="project" value="TreeGrafter"/>
</dbReference>
<evidence type="ECO:0000256" key="2">
    <source>
        <dbReference type="ARBA" id="ARBA00022692"/>
    </source>
</evidence>
<accession>A0A8H7CT30</accession>
<evidence type="ECO:0000256" key="6">
    <source>
        <dbReference type="SAM" id="Phobius"/>
    </source>
</evidence>
<evidence type="ECO:0008006" key="9">
    <source>
        <dbReference type="Google" id="ProtNLM"/>
    </source>
</evidence>